<reference evidence="2" key="2">
    <citation type="submission" date="2021-04" db="EMBL/GenBank/DDBJ databases">
        <authorList>
            <person name="Gilroy R."/>
        </authorList>
    </citation>
    <scope>NUCLEOTIDE SEQUENCE</scope>
    <source>
        <strain evidence="2">1719</strain>
    </source>
</reference>
<dbReference type="EMBL" id="DXEZ01000122">
    <property type="protein sequence ID" value="HIX54237.1"/>
    <property type="molecule type" value="Genomic_DNA"/>
</dbReference>
<feature type="chain" id="PRO_5038975888" description="DUF4294 domain-containing protein" evidence="1">
    <location>
        <begin position="21"/>
        <end position="200"/>
    </location>
</feature>
<evidence type="ECO:0008006" key="4">
    <source>
        <dbReference type="Google" id="ProtNLM"/>
    </source>
</evidence>
<gene>
    <name evidence="2" type="ORF">H9853_04370</name>
</gene>
<dbReference type="AlphaFoldDB" id="A0A9D1W8D5"/>
<reference evidence="2" key="1">
    <citation type="journal article" date="2021" name="PeerJ">
        <title>Extensive microbial diversity within the chicken gut microbiome revealed by metagenomics and culture.</title>
        <authorList>
            <person name="Gilroy R."/>
            <person name="Ravi A."/>
            <person name="Getino M."/>
            <person name="Pursley I."/>
            <person name="Horton D.L."/>
            <person name="Alikhan N.F."/>
            <person name="Baker D."/>
            <person name="Gharbi K."/>
            <person name="Hall N."/>
            <person name="Watson M."/>
            <person name="Adriaenssens E.M."/>
            <person name="Foster-Nyarko E."/>
            <person name="Jarju S."/>
            <person name="Secka A."/>
            <person name="Antonio M."/>
            <person name="Oren A."/>
            <person name="Chaudhuri R.R."/>
            <person name="La Ragione R."/>
            <person name="Hildebrand F."/>
            <person name="Pallen M.J."/>
        </authorList>
    </citation>
    <scope>NUCLEOTIDE SEQUENCE</scope>
    <source>
        <strain evidence="2">1719</strain>
    </source>
</reference>
<protein>
    <recommendedName>
        <fullName evidence="4">DUF4294 domain-containing protein</fullName>
    </recommendedName>
</protein>
<feature type="signal peptide" evidence="1">
    <location>
        <begin position="1"/>
        <end position="20"/>
    </location>
</feature>
<evidence type="ECO:0000313" key="3">
    <source>
        <dbReference type="Proteomes" id="UP000824156"/>
    </source>
</evidence>
<comment type="caution">
    <text evidence="2">The sequence shown here is derived from an EMBL/GenBank/DDBJ whole genome shotgun (WGS) entry which is preliminary data.</text>
</comment>
<proteinExistence type="predicted"/>
<keyword evidence="1" id="KW-0732">Signal</keyword>
<organism evidence="2 3">
    <name type="scientific">Candidatus Sphingobacterium stercoripullorum</name>
    <dbReference type="NCBI Taxonomy" id="2838759"/>
    <lineage>
        <taxon>Bacteria</taxon>
        <taxon>Pseudomonadati</taxon>
        <taxon>Bacteroidota</taxon>
        <taxon>Sphingobacteriia</taxon>
        <taxon>Sphingobacteriales</taxon>
        <taxon>Sphingobacteriaceae</taxon>
        <taxon>Sphingobacterium</taxon>
    </lineage>
</organism>
<name>A0A9D1W8D5_9SPHI</name>
<evidence type="ECO:0000313" key="2">
    <source>
        <dbReference type="EMBL" id="HIX54237.1"/>
    </source>
</evidence>
<dbReference type="Proteomes" id="UP000824156">
    <property type="component" value="Unassembled WGS sequence"/>
</dbReference>
<sequence length="200" mass="24071">MKTIVYTFLLLIAIATSVCAQETGIHTKPTETEIKDQIRKWNKFQYAYLFTLTDEQRKELFYHRRKGENVTHKMREADVKYDEERFQRVKETYDNMTDAQRDSLIRANYYRDDMTFEIKLVPLEESLFRESALKDMQDVFEAFKGLPVYQVIREQKNKDGEVVVRTENFLFYKTLYGFRTTGLNTIRENFQFQESEKTKK</sequence>
<evidence type="ECO:0000256" key="1">
    <source>
        <dbReference type="SAM" id="SignalP"/>
    </source>
</evidence>
<accession>A0A9D1W8D5</accession>